<proteinExistence type="inferred from homology"/>
<dbReference type="GO" id="GO:0006273">
    <property type="term" value="P:lagging strand elongation"/>
    <property type="evidence" value="ECO:0007669"/>
    <property type="project" value="UniProtKB-ARBA"/>
</dbReference>
<dbReference type="EMBL" id="CP138590">
    <property type="protein sequence ID" value="WPH03697.1"/>
    <property type="molecule type" value="Genomic_DNA"/>
</dbReference>
<dbReference type="Gene3D" id="3.60.21.50">
    <property type="match status" value="1"/>
</dbReference>
<dbReference type="PANTHER" id="PTHR10416:SF0">
    <property type="entry name" value="DNA POLYMERASE DELTA SUBUNIT 2"/>
    <property type="match status" value="1"/>
</dbReference>
<evidence type="ECO:0000256" key="8">
    <source>
        <dbReference type="ARBA" id="ARBA00023242"/>
    </source>
</evidence>
<comment type="subcellular location">
    <subcellularLocation>
        <location evidence="1">Nucleus</location>
    </subcellularLocation>
</comment>
<feature type="domain" description="DNA polymerase alpha/delta/epsilon subunit B" evidence="11">
    <location>
        <begin position="217"/>
        <end position="461"/>
    </location>
</feature>
<evidence type="ECO:0000259" key="12">
    <source>
        <dbReference type="Pfam" id="PF18018"/>
    </source>
</evidence>
<evidence type="ECO:0000256" key="9">
    <source>
        <dbReference type="ARBA" id="ARBA00049244"/>
    </source>
</evidence>
<evidence type="ECO:0000256" key="4">
    <source>
        <dbReference type="ARBA" id="ARBA00022679"/>
    </source>
</evidence>
<evidence type="ECO:0000256" key="6">
    <source>
        <dbReference type="ARBA" id="ARBA00022705"/>
    </source>
</evidence>
<comment type="similarity">
    <text evidence="2">Belongs to the DNA polymerase delta/II small subunit family.</text>
</comment>
<reference evidence="13 14" key="1">
    <citation type="submission" date="2023-11" db="EMBL/GenBank/DDBJ databases">
        <title>An acidophilic fungus is an integral part of prey digestion in a carnivorous sundew plant.</title>
        <authorList>
            <person name="Tsai I.J."/>
        </authorList>
    </citation>
    <scope>NUCLEOTIDE SEQUENCE [LARGE SCALE GENOMIC DNA]</scope>
    <source>
        <strain evidence="13">169a</strain>
    </source>
</reference>
<dbReference type="Proteomes" id="UP001303373">
    <property type="component" value="Chromosome 11"/>
</dbReference>
<dbReference type="GO" id="GO:0003887">
    <property type="term" value="F:DNA-directed DNA polymerase activity"/>
    <property type="evidence" value="ECO:0007669"/>
    <property type="project" value="UniProtKB-KW"/>
</dbReference>
<dbReference type="InterPro" id="IPR040663">
    <property type="entry name" value="DNA_pol_D_N"/>
</dbReference>
<dbReference type="GO" id="GO:0003677">
    <property type="term" value="F:DNA binding"/>
    <property type="evidence" value="ECO:0007669"/>
    <property type="project" value="InterPro"/>
</dbReference>
<dbReference type="Pfam" id="PF18018">
    <property type="entry name" value="DNA_pol_D_N"/>
    <property type="match status" value="1"/>
</dbReference>
<dbReference type="AlphaFoldDB" id="A0AAQ3MA22"/>
<name>A0AAQ3MA22_9PEZI</name>
<evidence type="ECO:0000256" key="5">
    <source>
        <dbReference type="ARBA" id="ARBA00022695"/>
    </source>
</evidence>
<evidence type="ECO:0000313" key="14">
    <source>
        <dbReference type="Proteomes" id="UP001303373"/>
    </source>
</evidence>
<evidence type="ECO:0000256" key="2">
    <source>
        <dbReference type="ARBA" id="ARBA00006035"/>
    </source>
</evidence>
<feature type="domain" description="DNA polymerase delta subunit OB-fold" evidence="12">
    <location>
        <begin position="51"/>
        <end position="188"/>
    </location>
</feature>
<gene>
    <name evidence="13" type="ORF">R9X50_00658000</name>
</gene>
<keyword evidence="7" id="KW-0239">DNA-directed DNA polymerase</keyword>
<dbReference type="FunFam" id="2.40.50.430:FF:000002">
    <property type="entry name" value="DNA polymerase delta subunit"/>
    <property type="match status" value="1"/>
</dbReference>
<evidence type="ECO:0000256" key="10">
    <source>
        <dbReference type="SAM" id="MobiDB-lite"/>
    </source>
</evidence>
<dbReference type="EC" id="2.7.7.7" evidence="3"/>
<keyword evidence="4" id="KW-0808">Transferase</keyword>
<dbReference type="InterPro" id="IPR024826">
    <property type="entry name" value="DNA_pol_delta/II_ssu"/>
</dbReference>
<feature type="region of interest" description="Disordered" evidence="10">
    <location>
        <begin position="1"/>
        <end position="21"/>
    </location>
</feature>
<dbReference type="PANTHER" id="PTHR10416">
    <property type="entry name" value="DNA POLYMERASE DELTA SUBUNIT 2"/>
    <property type="match status" value="1"/>
</dbReference>
<organism evidence="13 14">
    <name type="scientific">Acrodontium crateriforme</name>
    <dbReference type="NCBI Taxonomy" id="150365"/>
    <lineage>
        <taxon>Eukaryota</taxon>
        <taxon>Fungi</taxon>
        <taxon>Dikarya</taxon>
        <taxon>Ascomycota</taxon>
        <taxon>Pezizomycotina</taxon>
        <taxon>Dothideomycetes</taxon>
        <taxon>Dothideomycetidae</taxon>
        <taxon>Mycosphaerellales</taxon>
        <taxon>Teratosphaeriaceae</taxon>
        <taxon>Acrodontium</taxon>
    </lineage>
</organism>
<protein>
    <recommendedName>
        <fullName evidence="3">DNA-directed DNA polymerase</fullName>
        <ecNumber evidence="3">2.7.7.7</ecNumber>
    </recommendedName>
</protein>
<evidence type="ECO:0000256" key="3">
    <source>
        <dbReference type="ARBA" id="ARBA00012417"/>
    </source>
</evidence>
<keyword evidence="8" id="KW-0539">Nucleus</keyword>
<dbReference type="Pfam" id="PF04042">
    <property type="entry name" value="DNA_pol_E_B"/>
    <property type="match status" value="1"/>
</dbReference>
<comment type="catalytic activity">
    <reaction evidence="9">
        <text>DNA(n) + a 2'-deoxyribonucleoside 5'-triphosphate = DNA(n+1) + diphosphate</text>
        <dbReference type="Rhea" id="RHEA:22508"/>
        <dbReference type="Rhea" id="RHEA-COMP:17339"/>
        <dbReference type="Rhea" id="RHEA-COMP:17340"/>
        <dbReference type="ChEBI" id="CHEBI:33019"/>
        <dbReference type="ChEBI" id="CHEBI:61560"/>
        <dbReference type="ChEBI" id="CHEBI:173112"/>
        <dbReference type="EC" id="2.7.7.7"/>
    </reaction>
</comment>
<keyword evidence="5" id="KW-0548">Nucleotidyltransferase</keyword>
<keyword evidence="6" id="KW-0235">DNA replication</keyword>
<evidence type="ECO:0000256" key="7">
    <source>
        <dbReference type="ARBA" id="ARBA00022932"/>
    </source>
</evidence>
<keyword evidence="14" id="KW-1185">Reference proteome</keyword>
<evidence type="ECO:0000259" key="11">
    <source>
        <dbReference type="Pfam" id="PF04042"/>
    </source>
</evidence>
<dbReference type="InterPro" id="IPR007185">
    <property type="entry name" value="DNA_pol_a/d/e_bsu"/>
</dbReference>
<evidence type="ECO:0000256" key="1">
    <source>
        <dbReference type="ARBA" id="ARBA00004123"/>
    </source>
</evidence>
<dbReference type="GO" id="GO:0006281">
    <property type="term" value="P:DNA repair"/>
    <property type="evidence" value="ECO:0007669"/>
    <property type="project" value="UniProtKB-ARBA"/>
</dbReference>
<dbReference type="GO" id="GO:0043625">
    <property type="term" value="C:delta DNA polymerase complex"/>
    <property type="evidence" value="ECO:0007669"/>
    <property type="project" value="TreeGrafter"/>
</dbReference>
<dbReference type="Gene3D" id="2.40.50.430">
    <property type="match status" value="1"/>
</dbReference>
<sequence length="504" mass="54721">MAIQQDPSALLSAPPSTKQSNHACLTRTSTSYTPLHTFALPKGAERQYQQQYADMYFSRLAMLKPAIEKQALDAWGSFTLGGETARRVERVLDVRQGDLCWVIGTCYMEMPLKPNVLDDISKEHWIAAPPPRATYGATGGRAGEAMLEDESGRLRLTGSFLDSCMLVTGAIIAVLGTENKDGDFEALDLRLPDLAPQPERWEGVEGKLAMEGEKGKIAIVSGLGISGDEGDALALDVLMEYLLGEAATEEDQKTIATVSRLIIAGDALANASPIPSREEVLATKKAGNAAHNRKYGYDSSSYNAAPTDRLDTFLATLLPSIPITILPGIHDPTSTSLPQQPLHAALLPHSRAYMQPPGSTTPSWLDSTTNPAEFICSGLRFLGTGGQPIEDIAKYILPSTTTSTTTTPESRLEIIESTLRWRLTAPTAPDTLPCYPFQEGDAFVINHCPHVYIVGNQPRFETRLIHGPDGQSVRLIAVPRFKVTGELVLLDLESLVPELVRFEV</sequence>
<evidence type="ECO:0000313" key="13">
    <source>
        <dbReference type="EMBL" id="WPH03697.1"/>
    </source>
</evidence>
<accession>A0AAQ3MA22</accession>